<reference evidence="14 15" key="1">
    <citation type="journal article" date="2018" name="Sci. Rep.">
        <title>Raphidocelis subcapitata (=Pseudokirchneriella subcapitata) provides an insight into genome evolution and environmental adaptations in the Sphaeropleales.</title>
        <authorList>
            <person name="Suzuki S."/>
            <person name="Yamaguchi H."/>
            <person name="Nakajima N."/>
            <person name="Kawachi M."/>
        </authorList>
    </citation>
    <scope>NUCLEOTIDE SEQUENCE [LARGE SCALE GENOMIC DNA]</scope>
    <source>
        <strain evidence="14 15">NIES-35</strain>
    </source>
</reference>
<dbReference type="Gene3D" id="3.40.50.150">
    <property type="entry name" value="Vaccinia Virus protein VP39"/>
    <property type="match status" value="1"/>
</dbReference>
<name>A0A2V0PCN1_9CHLO</name>
<evidence type="ECO:0000256" key="4">
    <source>
        <dbReference type="ARBA" id="ARBA00022691"/>
    </source>
</evidence>
<dbReference type="InterPro" id="IPR013216">
    <property type="entry name" value="Methyltransf_11"/>
</dbReference>
<organism evidence="14 15">
    <name type="scientific">Raphidocelis subcapitata</name>
    <dbReference type="NCBI Taxonomy" id="307507"/>
    <lineage>
        <taxon>Eukaryota</taxon>
        <taxon>Viridiplantae</taxon>
        <taxon>Chlorophyta</taxon>
        <taxon>core chlorophytes</taxon>
        <taxon>Chlorophyceae</taxon>
        <taxon>CS clade</taxon>
        <taxon>Sphaeropleales</taxon>
        <taxon>Selenastraceae</taxon>
        <taxon>Raphidocelis</taxon>
    </lineage>
</organism>
<dbReference type="InterPro" id="IPR030384">
    <property type="entry name" value="MeTrfase_SMT"/>
</dbReference>
<keyword evidence="9" id="KW-0472">Membrane</keyword>
<keyword evidence="3 11" id="KW-0808">Transferase</keyword>
<dbReference type="PANTHER" id="PTHR44068">
    <property type="entry name" value="ZGC:194242"/>
    <property type="match status" value="1"/>
</dbReference>
<dbReference type="OrthoDB" id="4310724at2759"/>
<dbReference type="InterPro" id="IPR029063">
    <property type="entry name" value="SAM-dependent_MTases_sf"/>
</dbReference>
<evidence type="ECO:0000256" key="10">
    <source>
        <dbReference type="ARBA" id="ARBA00038188"/>
    </source>
</evidence>
<evidence type="ECO:0000313" key="14">
    <source>
        <dbReference type="EMBL" id="GBF95663.1"/>
    </source>
</evidence>
<keyword evidence="6" id="KW-0256">Endoplasmic reticulum</keyword>
<evidence type="ECO:0000256" key="12">
    <source>
        <dbReference type="RuleBase" id="RU362025"/>
    </source>
</evidence>
<evidence type="ECO:0000256" key="2">
    <source>
        <dbReference type="ARBA" id="ARBA00022603"/>
    </source>
</evidence>
<accession>A0A2V0PCN1</accession>
<comment type="similarity">
    <text evidence="10 11 12">Belongs to the class I-like SAM-binding methyltransferase superfamily. Erg6/SMT family.</text>
</comment>
<gene>
    <name evidence="14" type="ORF">Rsub_08645</name>
</gene>
<evidence type="ECO:0000256" key="7">
    <source>
        <dbReference type="ARBA" id="ARBA00022848"/>
    </source>
</evidence>
<keyword evidence="15" id="KW-1185">Reference proteome</keyword>
<dbReference type="InParanoid" id="A0A2V0PCN1"/>
<evidence type="ECO:0000259" key="13">
    <source>
        <dbReference type="PROSITE" id="PS51685"/>
    </source>
</evidence>
<evidence type="ECO:0000256" key="9">
    <source>
        <dbReference type="ARBA" id="ARBA00023136"/>
    </source>
</evidence>
<comment type="caution">
    <text evidence="14">The sequence shown here is derived from an EMBL/GenBank/DDBJ whole genome shotgun (WGS) entry which is preliminary data.</text>
</comment>
<sequence>MQAPLITSRPAAAVDSAITDYEKYHTTHGGDVEERKAKYSDMVNKYYDLATAFYEYGWGESFHFAHRLAGEGHVESLKRHEHYLALRLGLKPGNKVLDVGCGVGGPLREIALFSGAHITGLNNNAYQVSRGMFHNNRVGPRVTDTCTLVKGDFMAMPFKEGDFDAVYEIDATCHAPDQVGCYSEVLRVLKPGGYFAGYEWCATDAYDPSDARQREIMAEIELGNGLPDVRTTKQTLASLRAAGFEVVDAADLALTADVPWWDPVDPEGFRLSNFRTTRLGRKATHLLLRGLETVRVAPKGSLEVASMLERAADGLVAGGRAGIFTPLYFFLARKPEKPAAAKAEE</sequence>
<dbReference type="FunCoup" id="A0A2V0PCN1">
    <property type="interactions" value="1240"/>
</dbReference>
<comment type="subcellular location">
    <subcellularLocation>
        <location evidence="1">Microsome membrane</location>
        <topology evidence="1">Single-pass membrane protein</topology>
    </subcellularLocation>
</comment>
<dbReference type="CDD" id="cd02440">
    <property type="entry name" value="AdoMet_MTases"/>
    <property type="match status" value="1"/>
</dbReference>
<dbReference type="Pfam" id="PF08498">
    <property type="entry name" value="Sterol_MT_C"/>
    <property type="match status" value="1"/>
</dbReference>
<dbReference type="EC" id="2.1.1.-" evidence="12"/>
<dbReference type="PANTHER" id="PTHR44068:SF1">
    <property type="entry name" value="HYPOTHETICAL LOC100005854"/>
    <property type="match status" value="1"/>
</dbReference>
<evidence type="ECO:0000313" key="15">
    <source>
        <dbReference type="Proteomes" id="UP000247498"/>
    </source>
</evidence>
<dbReference type="Proteomes" id="UP000247498">
    <property type="component" value="Unassembled WGS sequence"/>
</dbReference>
<feature type="domain" description="SAM-dependent methyltransferase Erg6/SMT-type" evidence="13">
    <location>
        <begin position="46"/>
        <end position="335"/>
    </location>
</feature>
<evidence type="ECO:0000256" key="11">
    <source>
        <dbReference type="PROSITE-ProRule" id="PRU01022"/>
    </source>
</evidence>
<dbReference type="AlphaFoldDB" id="A0A2V0PCN1"/>
<evidence type="ECO:0000256" key="5">
    <source>
        <dbReference type="ARBA" id="ARBA00022692"/>
    </source>
</evidence>
<dbReference type="SUPFAM" id="SSF53335">
    <property type="entry name" value="S-adenosyl-L-methionine-dependent methyltransferases"/>
    <property type="match status" value="1"/>
</dbReference>
<dbReference type="Pfam" id="PF08241">
    <property type="entry name" value="Methyltransf_11"/>
    <property type="match status" value="1"/>
</dbReference>
<evidence type="ECO:0000256" key="8">
    <source>
        <dbReference type="ARBA" id="ARBA00022989"/>
    </source>
</evidence>
<dbReference type="EMBL" id="BDRX01000068">
    <property type="protein sequence ID" value="GBF95663.1"/>
    <property type="molecule type" value="Genomic_DNA"/>
</dbReference>
<dbReference type="InterPro" id="IPR050447">
    <property type="entry name" value="Erg6_SMT_methyltransf"/>
</dbReference>
<dbReference type="GO" id="GO:0005783">
    <property type="term" value="C:endoplasmic reticulum"/>
    <property type="evidence" value="ECO:0007669"/>
    <property type="project" value="TreeGrafter"/>
</dbReference>
<keyword evidence="4 11" id="KW-0949">S-adenosyl-L-methionine</keyword>
<evidence type="ECO:0000256" key="1">
    <source>
        <dbReference type="ARBA" id="ARBA00004111"/>
    </source>
</evidence>
<proteinExistence type="inferred from homology"/>
<keyword evidence="5" id="KW-0812">Transmembrane</keyword>
<dbReference type="GO" id="GO:0003838">
    <property type="term" value="F:sterol 24-C-methyltransferase activity"/>
    <property type="evidence" value="ECO:0007669"/>
    <property type="project" value="TreeGrafter"/>
</dbReference>
<protein>
    <recommendedName>
        <fullName evidence="12">Methyltransferase</fullName>
        <ecNumber evidence="12">2.1.1.-</ecNumber>
    </recommendedName>
</protein>
<dbReference type="GO" id="GO:0016126">
    <property type="term" value="P:sterol biosynthetic process"/>
    <property type="evidence" value="ECO:0007669"/>
    <property type="project" value="TreeGrafter"/>
</dbReference>
<dbReference type="STRING" id="307507.A0A2V0PCN1"/>
<dbReference type="InterPro" id="IPR013705">
    <property type="entry name" value="Sterol_MeTrfase_C"/>
</dbReference>
<keyword evidence="7" id="KW-0492">Microsome</keyword>
<dbReference type="PROSITE" id="PS51685">
    <property type="entry name" value="SAM_MT_ERG6_SMT"/>
    <property type="match status" value="1"/>
</dbReference>
<dbReference type="GO" id="GO:0032259">
    <property type="term" value="P:methylation"/>
    <property type="evidence" value="ECO:0007669"/>
    <property type="project" value="UniProtKB-KW"/>
</dbReference>
<evidence type="ECO:0000256" key="3">
    <source>
        <dbReference type="ARBA" id="ARBA00022679"/>
    </source>
</evidence>
<keyword evidence="8" id="KW-1133">Transmembrane helix</keyword>
<evidence type="ECO:0000256" key="6">
    <source>
        <dbReference type="ARBA" id="ARBA00022824"/>
    </source>
</evidence>
<keyword evidence="2 11" id="KW-0489">Methyltransferase</keyword>